<protein>
    <recommendedName>
        <fullName evidence="4">C-deglycosylation enzyme beta subunit</fullName>
    </recommendedName>
</protein>
<dbReference type="GO" id="GO:0016829">
    <property type="term" value="F:lyase activity"/>
    <property type="evidence" value="ECO:0007669"/>
    <property type="project" value="UniProtKB-KW"/>
</dbReference>
<evidence type="ECO:0000256" key="3">
    <source>
        <dbReference type="ARBA" id="ARBA00046336"/>
    </source>
</evidence>
<dbReference type="RefSeq" id="WP_086294394.1">
    <property type="nucleotide sequence ID" value="NZ_CABGRH010000005.1"/>
</dbReference>
<organism evidence="6 7">
    <name type="scientific">Enterococcus casseliflavus</name>
    <name type="common">Enterococcus flavescens</name>
    <dbReference type="NCBI Taxonomy" id="37734"/>
    <lineage>
        <taxon>Bacteria</taxon>
        <taxon>Bacillati</taxon>
        <taxon>Bacillota</taxon>
        <taxon>Bacilli</taxon>
        <taxon>Lactobacillales</taxon>
        <taxon>Enterococcaceae</taxon>
        <taxon>Enterococcus</taxon>
    </lineage>
</organism>
<comment type="caution">
    <text evidence="6">The sequence shown here is derived from an EMBL/GenBank/DDBJ whole genome shotgun (WGS) entry which is preliminary data.</text>
</comment>
<evidence type="ECO:0000259" key="5">
    <source>
        <dbReference type="Pfam" id="PF19906"/>
    </source>
</evidence>
<evidence type="ECO:0000256" key="4">
    <source>
        <dbReference type="ARBA" id="ARBA00047208"/>
    </source>
</evidence>
<evidence type="ECO:0000256" key="1">
    <source>
        <dbReference type="ARBA" id="ARBA00023239"/>
    </source>
</evidence>
<accession>A0A415EVF1</accession>
<evidence type="ECO:0000313" key="7">
    <source>
        <dbReference type="Proteomes" id="UP000286288"/>
    </source>
</evidence>
<gene>
    <name evidence="6" type="ORF">DW084_05315</name>
</gene>
<evidence type="ECO:0000256" key="2">
    <source>
        <dbReference type="ARBA" id="ARBA00023277"/>
    </source>
</evidence>
<comment type="similarity">
    <text evidence="3">Belongs to the C-glycoside deglycosidase beta subunit family.</text>
</comment>
<evidence type="ECO:0000313" key="6">
    <source>
        <dbReference type="EMBL" id="RHK07278.1"/>
    </source>
</evidence>
<dbReference type="Pfam" id="PF19906">
    <property type="entry name" value="CGDB"/>
    <property type="match status" value="1"/>
</dbReference>
<keyword evidence="1" id="KW-0456">Lyase</keyword>
<feature type="domain" description="C-glycoside deglycosidase beta subunit" evidence="5">
    <location>
        <begin position="2"/>
        <end position="113"/>
    </location>
</feature>
<dbReference type="InterPro" id="IPR045959">
    <property type="entry name" value="CGDB"/>
</dbReference>
<reference evidence="6 7" key="1">
    <citation type="submission" date="2018-08" db="EMBL/GenBank/DDBJ databases">
        <title>A genome reference for cultivated species of the human gut microbiota.</title>
        <authorList>
            <person name="Zou Y."/>
            <person name="Xue W."/>
            <person name="Luo G."/>
        </authorList>
    </citation>
    <scope>NUCLEOTIDE SEQUENCE [LARGE SCALE GENOMIC DNA]</scope>
    <source>
        <strain evidence="6 7">AF48-16</strain>
    </source>
</reference>
<sequence length="130" mass="14831">MFEKYLVHPKGFRNVREQQEITGFEVQLRIPYYRGLPMSCVEVIDLTIDGEKVAVKDMIITVKGESFTFDELATAINHRWEMIETITVFVKKPGGLAAGEHTIHAFVSLRISYLPFNNVGDDKKTLQLEA</sequence>
<keyword evidence="2" id="KW-0119">Carbohydrate metabolism</keyword>
<dbReference type="Proteomes" id="UP000286288">
    <property type="component" value="Unassembled WGS sequence"/>
</dbReference>
<dbReference type="EMBL" id="QRMZ01000005">
    <property type="protein sequence ID" value="RHK07278.1"/>
    <property type="molecule type" value="Genomic_DNA"/>
</dbReference>
<proteinExistence type="inferred from homology"/>
<name>A0A415EVF1_ENTCA</name>
<dbReference type="AlphaFoldDB" id="A0A415EVF1"/>